<name>A0A3G1GLK3_9CAUD</name>
<keyword evidence="2" id="KW-1185">Reference proteome</keyword>
<protein>
    <submittedName>
        <fullName evidence="1">Uncharacterized protein</fullName>
    </submittedName>
</protein>
<organism evidence="1 2">
    <name type="scientific">Xanthomonas phage KPhi1</name>
    <dbReference type="NCBI Taxonomy" id="1927017"/>
    <lineage>
        <taxon>Viruses</taxon>
        <taxon>Duplodnaviria</taxon>
        <taxon>Heunggongvirae</taxon>
        <taxon>Uroviricota</taxon>
        <taxon>Caudoviricetes</taxon>
        <taxon>Kantovirinae</taxon>
        <taxon>Beograduvirus</taxon>
        <taxon>Beograduvirus KPhi1</taxon>
    </lineage>
</organism>
<evidence type="ECO:0000313" key="2">
    <source>
        <dbReference type="Proteomes" id="UP000272247"/>
    </source>
</evidence>
<proteinExistence type="predicted"/>
<sequence>MNDYDSSVTLAGQHGRDNGKNFQIREVPPVEMATFILRLLGAIRLEGVDDLRALMTPAEGVDEIDTVLRLLAGCDATATRALILDVLKYVMVAPDPQHPGLFRALRDDDIKELRTLGDIIGAFVRTHVMPGI</sequence>
<gene>
    <name evidence="1" type="ORF">K1pha_53</name>
</gene>
<dbReference type="EMBL" id="KY210139">
    <property type="protein sequence ID" value="APQ41932.1"/>
    <property type="molecule type" value="Genomic_DNA"/>
</dbReference>
<accession>A0A3G1GLK3</accession>
<reference evidence="1 2" key="1">
    <citation type="submission" date="2016-11" db="EMBL/GenBank/DDBJ databases">
        <authorList>
            <person name="Gasic K."/>
        </authorList>
    </citation>
    <scope>NUCLEOTIDE SEQUENCE [LARGE SCALE GENOMIC DNA]</scope>
</reference>
<dbReference type="Proteomes" id="UP000272247">
    <property type="component" value="Segment"/>
</dbReference>
<evidence type="ECO:0000313" key="1">
    <source>
        <dbReference type="EMBL" id="APQ41932.1"/>
    </source>
</evidence>